<evidence type="ECO:0000256" key="1">
    <source>
        <dbReference type="SAM" id="Phobius"/>
    </source>
</evidence>
<accession>A0A2M9CI91</accession>
<keyword evidence="3" id="KW-1185">Reference proteome</keyword>
<proteinExistence type="predicted"/>
<protein>
    <submittedName>
        <fullName evidence="2">Uncharacterized protein</fullName>
    </submittedName>
</protein>
<feature type="transmembrane region" description="Helical" evidence="1">
    <location>
        <begin position="6"/>
        <end position="24"/>
    </location>
</feature>
<reference evidence="2 3" key="1">
    <citation type="submission" date="2017-11" db="EMBL/GenBank/DDBJ databases">
        <title>Genomic Encyclopedia of Archaeal and Bacterial Type Strains, Phase II (KMG-II): From Individual Species to Whole Genera.</title>
        <authorList>
            <person name="Goeker M."/>
        </authorList>
    </citation>
    <scope>NUCLEOTIDE SEQUENCE [LARGE SCALE GENOMIC DNA]</scope>
    <source>
        <strain evidence="2 3">DSM 27393</strain>
    </source>
</reference>
<dbReference type="Proteomes" id="UP000228758">
    <property type="component" value="Unassembled WGS sequence"/>
</dbReference>
<keyword evidence="1" id="KW-1133">Transmembrane helix</keyword>
<name>A0A2M9CI91_9MICO</name>
<evidence type="ECO:0000313" key="2">
    <source>
        <dbReference type="EMBL" id="PJJ71585.1"/>
    </source>
</evidence>
<keyword evidence="1" id="KW-0472">Membrane</keyword>
<dbReference type="AlphaFoldDB" id="A0A2M9CI91"/>
<keyword evidence="1" id="KW-0812">Transmembrane</keyword>
<dbReference type="EMBL" id="PGFF01000001">
    <property type="protein sequence ID" value="PJJ71585.1"/>
    <property type="molecule type" value="Genomic_DNA"/>
</dbReference>
<organism evidence="2 3">
    <name type="scientific">Diaminobutyricimonas aerilata</name>
    <dbReference type="NCBI Taxonomy" id="1162967"/>
    <lineage>
        <taxon>Bacteria</taxon>
        <taxon>Bacillati</taxon>
        <taxon>Actinomycetota</taxon>
        <taxon>Actinomycetes</taxon>
        <taxon>Micrococcales</taxon>
        <taxon>Microbacteriaceae</taxon>
        <taxon>Diaminobutyricimonas</taxon>
    </lineage>
</organism>
<comment type="caution">
    <text evidence="2">The sequence shown here is derived from an EMBL/GenBank/DDBJ whole genome shotgun (WGS) entry which is preliminary data.</text>
</comment>
<sequence length="36" mass="4005">MNFELLFLGAVSAWAITASIVSIARDGYRRIPTRHA</sequence>
<evidence type="ECO:0000313" key="3">
    <source>
        <dbReference type="Proteomes" id="UP000228758"/>
    </source>
</evidence>
<gene>
    <name evidence="2" type="ORF">CLV46_1134</name>
</gene>